<dbReference type="OrthoDB" id="10419321at2759"/>
<dbReference type="InParanoid" id="D2VIR5"/>
<dbReference type="GeneID" id="8861996"/>
<dbReference type="AlphaFoldDB" id="D2VIR5"/>
<organism evidence="4">
    <name type="scientific">Naegleria gruberi</name>
    <name type="common">Amoeba</name>
    <dbReference type="NCBI Taxonomy" id="5762"/>
    <lineage>
        <taxon>Eukaryota</taxon>
        <taxon>Discoba</taxon>
        <taxon>Heterolobosea</taxon>
        <taxon>Tetramitia</taxon>
        <taxon>Eutetramitia</taxon>
        <taxon>Vahlkampfiidae</taxon>
        <taxon>Naegleria</taxon>
    </lineage>
</organism>
<dbReference type="VEuPathDB" id="AmoebaDB:NAEGRDRAFT_49874"/>
<sequence length="693" mass="80625">MSHRFDELASIDTLSIPSIDDEDDMMLYKKYLGEDEELIQLHNLDTKVGSNRKPYQQQKKNIRRREFGEIVEEVIINDDEISSSGSEKYISPRENKYLDEVNELLGKAKAERENSPTKQTTPDTARFLTKIKKSLEDNLDDVIEESTRLLKEALPMFSYETKQGTRENFSDMIKRQQKATAKKEEPSSSSLFTSDFDDDIPMMTISKPINEFPNYSSEYRNYEVFESKKNKKLLDKDHDDISTKFFPHLHETIQRSTPLKNRRLKANVVKTPKVNPDQNNEYYAKSTEILPSNMENRHVYEIDEDPSPNKEEELKKDKPQRQHLDSRQSRFTGPKKQRESVQKTENKIPKNEQKEEPKVVETVPEVIEDKPLIFEYIKPKVREIEFASPSSPVEPFEQVESMEELSVEETSPRVVNMMNQNLNVFHDPVNIQEEQPNQVFNEESQETTDQYEKREEPLTVQSFEEFNFDSNEISPAINEESKLETEETILNKDDEKQEESFYENESPMISRDLDNIGFQDIIRDLNFTTETILRACSSSVVDIEPINIPNFIPQEEDQIAKENTLNHDEPHTPAREQVPIEALIPFSPMIYDQYSPIHNIPSPQSPIETPQPTPPKKKISSNNLNKKKTIATPREHNAPLEESFIPYSGVRHLQKTTYNHSTIDWYLNLCSNKYSRTPSTSQNNTDKGVVKWV</sequence>
<feature type="region of interest" description="Disordered" evidence="2">
    <location>
        <begin position="301"/>
        <end position="359"/>
    </location>
</feature>
<feature type="region of interest" description="Disordered" evidence="2">
    <location>
        <begin position="598"/>
        <end position="632"/>
    </location>
</feature>
<evidence type="ECO:0000256" key="1">
    <source>
        <dbReference type="SAM" id="Coils"/>
    </source>
</evidence>
<protein>
    <submittedName>
        <fullName evidence="3">Predicted protein</fullName>
    </submittedName>
</protein>
<dbReference type="Proteomes" id="UP000006671">
    <property type="component" value="Unassembled WGS sequence"/>
</dbReference>
<reference evidence="3 4" key="1">
    <citation type="journal article" date="2010" name="Cell">
        <title>The genome of Naegleria gruberi illuminates early eukaryotic versatility.</title>
        <authorList>
            <person name="Fritz-Laylin L.K."/>
            <person name="Prochnik S.E."/>
            <person name="Ginger M.L."/>
            <person name="Dacks J.B."/>
            <person name="Carpenter M.L."/>
            <person name="Field M.C."/>
            <person name="Kuo A."/>
            <person name="Paredez A."/>
            <person name="Chapman J."/>
            <person name="Pham J."/>
            <person name="Shu S."/>
            <person name="Neupane R."/>
            <person name="Cipriano M."/>
            <person name="Mancuso J."/>
            <person name="Tu H."/>
            <person name="Salamov A."/>
            <person name="Lindquist E."/>
            <person name="Shapiro H."/>
            <person name="Lucas S."/>
            <person name="Grigoriev I.V."/>
            <person name="Cande W.Z."/>
            <person name="Fulton C."/>
            <person name="Rokhsar D.S."/>
            <person name="Dawson S.C."/>
        </authorList>
    </citation>
    <scope>NUCLEOTIDE SEQUENCE [LARGE SCALE GENOMIC DNA]</scope>
    <source>
        <strain evidence="3 4">NEG-M</strain>
    </source>
</reference>
<gene>
    <name evidence="3" type="ORF">NAEGRDRAFT_49874</name>
</gene>
<dbReference type="KEGG" id="ngr:NAEGRDRAFT_49874"/>
<dbReference type="EMBL" id="GG738874">
    <property type="protein sequence ID" value="EFC43321.1"/>
    <property type="molecule type" value="Genomic_DNA"/>
</dbReference>
<feature type="region of interest" description="Disordered" evidence="2">
    <location>
        <begin position="174"/>
        <end position="194"/>
    </location>
</feature>
<feature type="coiled-coil region" evidence="1">
    <location>
        <begin position="125"/>
        <end position="152"/>
    </location>
</feature>
<proteinExistence type="predicted"/>
<dbReference type="RefSeq" id="XP_002676065.1">
    <property type="nucleotide sequence ID" value="XM_002676019.1"/>
</dbReference>
<keyword evidence="4" id="KW-1185">Reference proteome</keyword>
<evidence type="ECO:0000256" key="2">
    <source>
        <dbReference type="SAM" id="MobiDB-lite"/>
    </source>
</evidence>
<feature type="compositionally biased region" description="Basic and acidic residues" evidence="2">
    <location>
        <begin position="336"/>
        <end position="359"/>
    </location>
</feature>
<evidence type="ECO:0000313" key="4">
    <source>
        <dbReference type="Proteomes" id="UP000006671"/>
    </source>
</evidence>
<feature type="compositionally biased region" description="Basic and acidic residues" evidence="2">
    <location>
        <begin position="301"/>
        <end position="328"/>
    </location>
</feature>
<evidence type="ECO:0000313" key="3">
    <source>
        <dbReference type="EMBL" id="EFC43321.1"/>
    </source>
</evidence>
<keyword evidence="1" id="KW-0175">Coiled coil</keyword>
<accession>D2VIR5</accession>
<name>D2VIR5_NAEGR</name>
<feature type="compositionally biased region" description="Basic residues" evidence="2">
    <location>
        <begin position="615"/>
        <end position="629"/>
    </location>
</feature>